<evidence type="ECO:0000256" key="14">
    <source>
        <dbReference type="ARBA" id="ARBA00025712"/>
    </source>
</evidence>
<reference evidence="23" key="1">
    <citation type="submission" date="2014-05" db="EMBL/GenBank/DDBJ databases">
        <authorList>
            <person name="Horn Fabian"/>
        </authorList>
    </citation>
    <scope>NUCLEOTIDE SEQUENCE</scope>
</reference>
<dbReference type="Gene3D" id="3.90.380.10">
    <property type="entry name" value="Naphthalene 1,2-dioxygenase Alpha Subunit, Chain A, domain 1"/>
    <property type="match status" value="1"/>
</dbReference>
<comment type="catalytic activity">
    <reaction evidence="20">
        <text>cholesterol + NADPH + O2 + H(+) = 7-dehydrocholesterol + NADP(+) + 2 H2O</text>
        <dbReference type="Rhea" id="RHEA:45024"/>
        <dbReference type="ChEBI" id="CHEBI:15377"/>
        <dbReference type="ChEBI" id="CHEBI:15378"/>
        <dbReference type="ChEBI" id="CHEBI:15379"/>
        <dbReference type="ChEBI" id="CHEBI:16113"/>
        <dbReference type="ChEBI" id="CHEBI:17759"/>
        <dbReference type="ChEBI" id="CHEBI:57783"/>
        <dbReference type="ChEBI" id="CHEBI:58349"/>
        <dbReference type="EC" id="1.14.19.21"/>
    </reaction>
    <physiologicalReaction direction="left-to-right" evidence="20">
        <dbReference type="Rhea" id="RHEA:45025"/>
    </physiologicalReaction>
</comment>
<dbReference type="GO" id="GO:0051537">
    <property type="term" value="F:2 iron, 2 sulfur cluster binding"/>
    <property type="evidence" value="ECO:0007669"/>
    <property type="project" value="UniProtKB-KW"/>
</dbReference>
<dbReference type="GO" id="GO:0046872">
    <property type="term" value="F:metal ion binding"/>
    <property type="evidence" value="ECO:0007669"/>
    <property type="project" value="UniProtKB-KW"/>
</dbReference>
<dbReference type="PANTHER" id="PTHR21266">
    <property type="entry name" value="IRON-SULFUR DOMAIN CONTAINING PROTEIN"/>
    <property type="match status" value="1"/>
</dbReference>
<keyword evidence="5" id="KW-0001">2Fe-2S</keyword>
<evidence type="ECO:0000256" key="6">
    <source>
        <dbReference type="ARBA" id="ARBA00022723"/>
    </source>
</evidence>
<evidence type="ECO:0000256" key="21">
    <source>
        <dbReference type="SAM" id="MobiDB-lite"/>
    </source>
</evidence>
<name>A0A061A6V7_9ACTN</name>
<dbReference type="GO" id="GO:0008203">
    <property type="term" value="P:cholesterol metabolic process"/>
    <property type="evidence" value="ECO:0007669"/>
    <property type="project" value="InterPro"/>
</dbReference>
<comment type="similarity">
    <text evidence="15">Belongs to the cholesterol 7-desaturase family.</text>
</comment>
<evidence type="ECO:0000256" key="16">
    <source>
        <dbReference type="ARBA" id="ARBA00026095"/>
    </source>
</evidence>
<evidence type="ECO:0000256" key="11">
    <source>
        <dbReference type="ARBA" id="ARBA00023014"/>
    </source>
</evidence>
<dbReference type="GO" id="GO:0004497">
    <property type="term" value="F:monooxygenase activity"/>
    <property type="evidence" value="ECO:0007669"/>
    <property type="project" value="UniProtKB-ARBA"/>
</dbReference>
<evidence type="ECO:0000313" key="24">
    <source>
        <dbReference type="EMBL" id="MBP2060141.1"/>
    </source>
</evidence>
<dbReference type="InterPro" id="IPR045605">
    <property type="entry name" value="KshA-like_C"/>
</dbReference>
<feature type="domain" description="Rieske" evidence="22">
    <location>
        <begin position="40"/>
        <end position="142"/>
    </location>
</feature>
<evidence type="ECO:0000256" key="13">
    <source>
        <dbReference type="ARBA" id="ARBA00023221"/>
    </source>
</evidence>
<accession>A0A061A6V7</accession>
<gene>
    <name evidence="24" type="ORF">J2Z30_001139</name>
    <name evidence="23" type="ORF">SIRAN8149</name>
</gene>
<evidence type="ECO:0000256" key="19">
    <source>
        <dbReference type="ARBA" id="ARBA00047853"/>
    </source>
</evidence>
<evidence type="ECO:0000256" key="8">
    <source>
        <dbReference type="ARBA" id="ARBA00022989"/>
    </source>
</evidence>
<dbReference type="InterPro" id="IPR036922">
    <property type="entry name" value="Rieske_2Fe-2S_sf"/>
</dbReference>
<dbReference type="RefSeq" id="WP_052701701.1">
    <property type="nucleotide sequence ID" value="NZ_BAABDR010000055.1"/>
</dbReference>
<comment type="subunit">
    <text evidence="18">Homotrimer. The two-component system 3-ketosteroid-9-alpha-monooxygenase is composed of an oxygenase component KshA and a reductase component KshB.</text>
</comment>
<evidence type="ECO:0000259" key="22">
    <source>
        <dbReference type="PROSITE" id="PS51296"/>
    </source>
</evidence>
<organism evidence="23">
    <name type="scientific">Streptomyces iranensis</name>
    <dbReference type="NCBI Taxonomy" id="576784"/>
    <lineage>
        <taxon>Bacteria</taxon>
        <taxon>Bacillati</taxon>
        <taxon>Actinomycetota</taxon>
        <taxon>Actinomycetes</taxon>
        <taxon>Kitasatosporales</taxon>
        <taxon>Streptomycetaceae</taxon>
        <taxon>Streptomyces</taxon>
        <taxon>Streptomyces violaceusniger group</taxon>
    </lineage>
</organism>
<evidence type="ECO:0000313" key="25">
    <source>
        <dbReference type="Proteomes" id="UP000756710"/>
    </source>
</evidence>
<keyword evidence="7" id="KW-0442">Lipid degradation</keyword>
<keyword evidence="10" id="KW-0408">Iron</keyword>
<dbReference type="SUPFAM" id="SSF55961">
    <property type="entry name" value="Bet v1-like"/>
    <property type="match status" value="1"/>
</dbReference>
<keyword evidence="12" id="KW-0472">Membrane</keyword>
<dbReference type="PANTHER" id="PTHR21266:SF32">
    <property type="entry name" value="CHOLESTEROL 7-DESATURASE NVD"/>
    <property type="match status" value="1"/>
</dbReference>
<dbReference type="GO" id="GO:0005737">
    <property type="term" value="C:cytoplasm"/>
    <property type="evidence" value="ECO:0007669"/>
    <property type="project" value="TreeGrafter"/>
</dbReference>
<sequence>MKPHLKPLVKQLLNARRVSLPSAAPADSLRTPSLPYPNGWFCLAFTDEVRPGSVTTRPLAGTEVVLYRTAKGVLRAVRPRCPHLGAHLGVGGSIEGEDIVCPFHRFAFDPDGTCVRTGYDRPPPKASLARYPVCEANGSIYVWRHALGLPPQWEVPVFPMDDRQPYSHDTFDIAGHPQDVIENAFDWGHLPTLHGLKGLDIEGGPVAGEPTSTVTATARGTMMRGFRQSYTLTVIGLATIAARTVLPGGAGTLHVMLHATPTSPGRIQLRFGTKLELNGIPGVPGTLGRAAAMPVARLLSAVLQRVARVDTGADLLMWHHQEHVEHPKLAKGDGPIGRYRQWAQQFYTEPTGGLMPPRPPRAGASRSEE</sequence>
<keyword evidence="25" id="KW-1185">Reference proteome</keyword>
<feature type="region of interest" description="Disordered" evidence="21">
    <location>
        <begin position="349"/>
        <end position="369"/>
    </location>
</feature>
<comment type="cofactor">
    <cofactor evidence="1">
        <name>Fe cation</name>
        <dbReference type="ChEBI" id="CHEBI:24875"/>
    </cofactor>
</comment>
<evidence type="ECO:0000256" key="10">
    <source>
        <dbReference type="ARBA" id="ARBA00023004"/>
    </source>
</evidence>
<keyword evidence="13" id="KW-0443">Lipid metabolism</keyword>
<dbReference type="Pfam" id="PF00355">
    <property type="entry name" value="Rieske"/>
    <property type="match status" value="1"/>
</dbReference>
<evidence type="ECO:0000256" key="3">
    <source>
        <dbReference type="ARBA" id="ARBA00004972"/>
    </source>
</evidence>
<evidence type="ECO:0000256" key="4">
    <source>
        <dbReference type="ARBA" id="ARBA00022692"/>
    </source>
</evidence>
<keyword evidence="4" id="KW-0812">Transmembrane</keyword>
<dbReference type="EMBL" id="JAGGLR010000002">
    <property type="protein sequence ID" value="MBP2060141.1"/>
    <property type="molecule type" value="Genomic_DNA"/>
</dbReference>
<dbReference type="GO" id="GO:0016042">
    <property type="term" value="P:lipid catabolic process"/>
    <property type="evidence" value="ECO:0007669"/>
    <property type="project" value="UniProtKB-KW"/>
</dbReference>
<dbReference type="Proteomes" id="UP000756710">
    <property type="component" value="Unassembled WGS sequence"/>
</dbReference>
<evidence type="ECO:0000256" key="2">
    <source>
        <dbReference type="ARBA" id="ARBA00004370"/>
    </source>
</evidence>
<evidence type="ECO:0000256" key="17">
    <source>
        <dbReference type="ARBA" id="ARBA00030944"/>
    </source>
</evidence>
<dbReference type="Gene3D" id="2.102.10.10">
    <property type="entry name" value="Rieske [2Fe-2S] iron-sulphur domain"/>
    <property type="match status" value="1"/>
</dbReference>
<dbReference type="GO" id="GO:0016020">
    <property type="term" value="C:membrane"/>
    <property type="evidence" value="ECO:0007669"/>
    <property type="project" value="UniProtKB-SubCell"/>
</dbReference>
<keyword evidence="11" id="KW-0411">Iron-sulfur</keyword>
<keyword evidence="6" id="KW-0479">Metal-binding</keyword>
<reference evidence="24 25" key="2">
    <citation type="submission" date="2021-03" db="EMBL/GenBank/DDBJ databases">
        <title>Genomic Encyclopedia of Type Strains, Phase IV (KMG-IV): sequencing the most valuable type-strain genomes for metagenomic binning, comparative biology and taxonomic classification.</title>
        <authorList>
            <person name="Goeker M."/>
        </authorList>
    </citation>
    <scope>NUCLEOTIDE SEQUENCE [LARGE SCALE GENOMIC DNA]</scope>
    <source>
        <strain evidence="24 25">DSM 41954</strain>
    </source>
</reference>
<evidence type="ECO:0000256" key="9">
    <source>
        <dbReference type="ARBA" id="ARBA00023002"/>
    </source>
</evidence>
<dbReference type="GO" id="GO:0170056">
    <property type="term" value="F:cholesterol 7-desaturase [NAD(P)H] activity"/>
    <property type="evidence" value="ECO:0007669"/>
    <property type="project" value="UniProtKB-EC"/>
</dbReference>
<evidence type="ECO:0000256" key="1">
    <source>
        <dbReference type="ARBA" id="ARBA00001962"/>
    </source>
</evidence>
<dbReference type="AlphaFoldDB" id="A0A061A6V7"/>
<evidence type="ECO:0000256" key="5">
    <source>
        <dbReference type="ARBA" id="ARBA00022714"/>
    </source>
</evidence>
<protein>
    <recommendedName>
        <fullName evidence="16">cholesterol 7-desaturase</fullName>
        <ecNumber evidence="16">1.14.19.21</ecNumber>
    </recommendedName>
    <alternativeName>
        <fullName evidence="17">Rieske-type oxygenase</fullName>
    </alternativeName>
</protein>
<evidence type="ECO:0000256" key="7">
    <source>
        <dbReference type="ARBA" id="ARBA00022963"/>
    </source>
</evidence>
<comment type="subcellular location">
    <subcellularLocation>
        <location evidence="2">Membrane</location>
    </subcellularLocation>
</comment>
<dbReference type="PROSITE" id="PS51296">
    <property type="entry name" value="RIESKE"/>
    <property type="match status" value="1"/>
</dbReference>
<comment type="pathway">
    <text evidence="14">Steroid hormone biosynthesis; dafachronic acid biosynthesis.</text>
</comment>
<proteinExistence type="inferred from homology"/>
<dbReference type="InterPro" id="IPR017941">
    <property type="entry name" value="Rieske_2Fe-2S"/>
</dbReference>
<dbReference type="GeneID" id="32470783"/>
<keyword evidence="9" id="KW-0560">Oxidoreductase</keyword>
<comment type="catalytic activity">
    <reaction evidence="19">
        <text>cholesterol + NADH + O2 + H(+) = 7-dehydrocholesterol + NAD(+) + 2 H2O</text>
        <dbReference type="Rhea" id="RHEA:51644"/>
        <dbReference type="ChEBI" id="CHEBI:15377"/>
        <dbReference type="ChEBI" id="CHEBI:15378"/>
        <dbReference type="ChEBI" id="CHEBI:15379"/>
        <dbReference type="ChEBI" id="CHEBI:16113"/>
        <dbReference type="ChEBI" id="CHEBI:17759"/>
        <dbReference type="ChEBI" id="CHEBI:57540"/>
        <dbReference type="ChEBI" id="CHEBI:57945"/>
        <dbReference type="EC" id="1.14.19.21"/>
    </reaction>
    <physiologicalReaction direction="left-to-right" evidence="19">
        <dbReference type="Rhea" id="RHEA:51645"/>
    </physiologicalReaction>
</comment>
<dbReference type="CDD" id="cd03469">
    <property type="entry name" value="Rieske_RO_Alpha_N"/>
    <property type="match status" value="1"/>
</dbReference>
<evidence type="ECO:0000256" key="18">
    <source>
        <dbReference type="ARBA" id="ARBA00046982"/>
    </source>
</evidence>
<dbReference type="EC" id="1.14.19.21" evidence="16"/>
<dbReference type="HOGENOM" id="CLU_037178_1_1_11"/>
<dbReference type="Pfam" id="PF19298">
    <property type="entry name" value="KshA_C"/>
    <property type="match status" value="1"/>
</dbReference>
<keyword evidence="8" id="KW-1133">Transmembrane helix</keyword>
<dbReference type="InterPro" id="IPR050584">
    <property type="entry name" value="Cholesterol_7-desaturase"/>
</dbReference>
<comment type="pathway">
    <text evidence="3">Hormone biosynthesis.</text>
</comment>
<dbReference type="EMBL" id="LK022848">
    <property type="protein sequence ID" value="CDR13845.1"/>
    <property type="molecule type" value="Genomic_DNA"/>
</dbReference>
<evidence type="ECO:0000256" key="20">
    <source>
        <dbReference type="ARBA" id="ARBA00049548"/>
    </source>
</evidence>
<evidence type="ECO:0000256" key="15">
    <source>
        <dbReference type="ARBA" id="ARBA00025729"/>
    </source>
</evidence>
<dbReference type="SUPFAM" id="SSF50022">
    <property type="entry name" value="ISP domain"/>
    <property type="match status" value="1"/>
</dbReference>
<evidence type="ECO:0000313" key="23">
    <source>
        <dbReference type="EMBL" id="CDR13845.1"/>
    </source>
</evidence>
<keyword evidence="13" id="KW-0753">Steroid metabolism</keyword>
<evidence type="ECO:0000256" key="12">
    <source>
        <dbReference type="ARBA" id="ARBA00023136"/>
    </source>
</evidence>